<dbReference type="OrthoDB" id="10533706at2759"/>
<dbReference type="Proteomes" id="UP001149954">
    <property type="component" value="Unassembled WGS sequence"/>
</dbReference>
<organism evidence="1 2">
    <name type="scientific">Penicillium fimorum</name>
    <dbReference type="NCBI Taxonomy" id="1882269"/>
    <lineage>
        <taxon>Eukaryota</taxon>
        <taxon>Fungi</taxon>
        <taxon>Dikarya</taxon>
        <taxon>Ascomycota</taxon>
        <taxon>Pezizomycotina</taxon>
        <taxon>Eurotiomycetes</taxon>
        <taxon>Eurotiomycetidae</taxon>
        <taxon>Eurotiales</taxon>
        <taxon>Aspergillaceae</taxon>
        <taxon>Penicillium</taxon>
    </lineage>
</organism>
<sequence length="60" mass="7008">MRTPAPQLVRQQWESGSSMSCIGGRWRWWRLAQEQELHSPEQQLQVQGDMMNIDVVGKEP</sequence>
<keyword evidence="2" id="KW-1185">Reference proteome</keyword>
<reference evidence="1" key="2">
    <citation type="journal article" date="2023" name="IMA Fungus">
        <title>Comparative genomic study of the Penicillium genus elucidates a diverse pangenome and 15 lateral gene transfer events.</title>
        <authorList>
            <person name="Petersen C."/>
            <person name="Sorensen T."/>
            <person name="Nielsen M.R."/>
            <person name="Sondergaard T.E."/>
            <person name="Sorensen J.L."/>
            <person name="Fitzpatrick D.A."/>
            <person name="Frisvad J.C."/>
            <person name="Nielsen K.L."/>
        </authorList>
    </citation>
    <scope>NUCLEOTIDE SEQUENCE</scope>
    <source>
        <strain evidence="1">IBT 29495</strain>
    </source>
</reference>
<accession>A0A9W9XPY7</accession>
<dbReference type="EMBL" id="JAPWDS010000005">
    <property type="protein sequence ID" value="KAJ5497028.1"/>
    <property type="molecule type" value="Genomic_DNA"/>
</dbReference>
<evidence type="ECO:0000313" key="2">
    <source>
        <dbReference type="Proteomes" id="UP001149954"/>
    </source>
</evidence>
<dbReference type="AlphaFoldDB" id="A0A9W9XPY7"/>
<reference evidence="1" key="1">
    <citation type="submission" date="2022-12" db="EMBL/GenBank/DDBJ databases">
        <authorList>
            <person name="Petersen C."/>
        </authorList>
    </citation>
    <scope>NUCLEOTIDE SEQUENCE</scope>
    <source>
        <strain evidence="1">IBT 29495</strain>
    </source>
</reference>
<gene>
    <name evidence="1" type="ORF">N7463_009015</name>
</gene>
<evidence type="ECO:0000313" key="1">
    <source>
        <dbReference type="EMBL" id="KAJ5497028.1"/>
    </source>
</evidence>
<protein>
    <submittedName>
        <fullName evidence="1">Uncharacterized protein</fullName>
    </submittedName>
</protein>
<name>A0A9W9XPY7_9EURO</name>
<proteinExistence type="predicted"/>
<comment type="caution">
    <text evidence="1">The sequence shown here is derived from an EMBL/GenBank/DDBJ whole genome shotgun (WGS) entry which is preliminary data.</text>
</comment>